<dbReference type="EMBL" id="JADEWN010000032">
    <property type="protein sequence ID" value="MBE9191416.1"/>
    <property type="molecule type" value="Genomic_DNA"/>
</dbReference>
<gene>
    <name evidence="2" type="ORF">IQ230_13880</name>
</gene>
<dbReference type="Proteomes" id="UP000651156">
    <property type="component" value="Unassembled WGS sequence"/>
</dbReference>
<feature type="domain" description="SGNH hydrolase-type esterase" evidence="1">
    <location>
        <begin position="6"/>
        <end position="181"/>
    </location>
</feature>
<organism evidence="2 3">
    <name type="scientific">Gloeocapsopsis crepidinum LEGE 06123</name>
    <dbReference type="NCBI Taxonomy" id="588587"/>
    <lineage>
        <taxon>Bacteria</taxon>
        <taxon>Bacillati</taxon>
        <taxon>Cyanobacteriota</taxon>
        <taxon>Cyanophyceae</taxon>
        <taxon>Oscillatoriophycideae</taxon>
        <taxon>Chroococcales</taxon>
        <taxon>Chroococcaceae</taxon>
        <taxon>Gloeocapsopsis</taxon>
    </lineage>
</organism>
<protein>
    <submittedName>
        <fullName evidence="2">SGNH/GDSL hydrolase family protein</fullName>
    </submittedName>
</protein>
<dbReference type="GO" id="GO:0016787">
    <property type="term" value="F:hydrolase activity"/>
    <property type="evidence" value="ECO:0007669"/>
    <property type="project" value="UniProtKB-KW"/>
</dbReference>
<keyword evidence="3" id="KW-1185">Reference proteome</keyword>
<dbReference type="InterPro" id="IPR013830">
    <property type="entry name" value="SGNH_hydro"/>
</dbReference>
<evidence type="ECO:0000313" key="2">
    <source>
        <dbReference type="EMBL" id="MBE9191416.1"/>
    </source>
</evidence>
<evidence type="ECO:0000259" key="1">
    <source>
        <dbReference type="Pfam" id="PF13472"/>
    </source>
</evidence>
<accession>A0ABR9USY7</accession>
<name>A0ABR9USY7_9CHRO</name>
<dbReference type="RefSeq" id="WP_193932560.1">
    <property type="nucleotide sequence ID" value="NZ_CAWPMZ010000062.1"/>
</dbReference>
<dbReference type="InterPro" id="IPR036514">
    <property type="entry name" value="SGNH_hydro_sf"/>
</dbReference>
<comment type="caution">
    <text evidence="2">The sequence shown here is derived from an EMBL/GenBank/DDBJ whole genome shotgun (WGS) entry which is preliminary data.</text>
</comment>
<evidence type="ECO:0000313" key="3">
    <source>
        <dbReference type="Proteomes" id="UP000651156"/>
    </source>
</evidence>
<dbReference type="SUPFAM" id="SSF52266">
    <property type="entry name" value="SGNH hydrolase"/>
    <property type="match status" value="1"/>
</dbReference>
<dbReference type="Pfam" id="PF13472">
    <property type="entry name" value="Lipase_GDSL_2"/>
    <property type="match status" value="1"/>
</dbReference>
<sequence>MKTILCFGDSNTWGWNPITQQRFPRNIRWTGVLQCHLGNEYHVIEEGLCGRTTLRKDMFERYTSGKEYLIPCLSSHKPIALVIIMLGTNDLKHRFAASALNIAKSAGVLVKIVQRSKTGTHGTAPTVLLIAPPPIKELGDYGRMFRGAETKSKEFGRLYEAVAQSSKCAFLDAAKYITSSNIDGIHFDANEHLKLGEVVTGVVREIFQNEPISS</sequence>
<proteinExistence type="predicted"/>
<dbReference type="Gene3D" id="3.40.50.1110">
    <property type="entry name" value="SGNH hydrolase"/>
    <property type="match status" value="1"/>
</dbReference>
<keyword evidence="2" id="KW-0378">Hydrolase</keyword>
<dbReference type="CDD" id="cd01839">
    <property type="entry name" value="SGNH_arylesterase_like"/>
    <property type="match status" value="1"/>
</dbReference>
<reference evidence="2 3" key="1">
    <citation type="submission" date="2020-10" db="EMBL/GenBank/DDBJ databases">
        <authorList>
            <person name="Castelo-Branco R."/>
            <person name="Eusebio N."/>
            <person name="Adriana R."/>
            <person name="Vieira A."/>
            <person name="Brugerolle De Fraissinette N."/>
            <person name="Rezende De Castro R."/>
            <person name="Schneider M.P."/>
            <person name="Vasconcelos V."/>
            <person name="Leao P.N."/>
        </authorList>
    </citation>
    <scope>NUCLEOTIDE SEQUENCE [LARGE SCALE GENOMIC DNA]</scope>
    <source>
        <strain evidence="2 3">LEGE 06123</strain>
    </source>
</reference>